<evidence type="ECO:0000313" key="1">
    <source>
        <dbReference type="EMBL" id="TVS26976.1"/>
    </source>
</evidence>
<reference evidence="1 2" key="1">
    <citation type="submission" date="2018-12" db="EMBL/GenBank/DDBJ databases">
        <title>Corynebacterium sanguinis sp. nov., a clinically-associated and environmental corynebacterium.</title>
        <authorList>
            <person name="Gonzales-Siles L."/>
            <person name="Jaen-Luchoro D."/>
            <person name="Cardew S."/>
            <person name="Inganas E."/>
            <person name="Ohlen M."/>
            <person name="Jensie-Markopolous S."/>
            <person name="Pinyeiro-Iglesias B."/>
            <person name="Molin K."/>
            <person name="Skovbjerg S."/>
            <person name="Svensson-Stadler L."/>
            <person name="Funke G."/>
            <person name="Moore E.R.B."/>
        </authorList>
    </citation>
    <scope>NUCLEOTIDE SEQUENCE [LARGE SCALE GENOMIC DNA]</scope>
    <source>
        <strain evidence="1 2">58734</strain>
    </source>
</reference>
<protein>
    <submittedName>
        <fullName evidence="1">Uncharacterized protein</fullName>
    </submittedName>
</protein>
<evidence type="ECO:0000313" key="2">
    <source>
        <dbReference type="Proteomes" id="UP000336646"/>
    </source>
</evidence>
<proteinExistence type="predicted"/>
<dbReference type="RefSeq" id="WP_144773593.1">
    <property type="nucleotide sequence ID" value="NZ_RXIR01000024.1"/>
</dbReference>
<organism evidence="1 2">
    <name type="scientific">Corynebacterium sanguinis</name>
    <dbReference type="NCBI Taxonomy" id="2594913"/>
    <lineage>
        <taxon>Bacteria</taxon>
        <taxon>Bacillati</taxon>
        <taxon>Actinomycetota</taxon>
        <taxon>Actinomycetes</taxon>
        <taxon>Mycobacteriales</taxon>
        <taxon>Corynebacteriaceae</taxon>
        <taxon>Corynebacterium</taxon>
    </lineage>
</organism>
<accession>A0A6C1TV59</accession>
<sequence length="188" mass="20506">MTKTIWTWVGAVVLAAALLGASVWAITGVMDRPSDREMNSITETGPIDPVKQDPAIAAQSALVQGFSWAPAEQRSDLDSFVNAPGDVVTQRLRDEAKVAAEQQPPQALPRQWQAWADANDRVHARVTPGESVVSEDTAQVLAHVEQEVQHQDGDATPLSKFEVTTELALDTATGQWQLDKYTITTIEY</sequence>
<comment type="caution">
    <text evidence="1">The sequence shown here is derived from an EMBL/GenBank/DDBJ whole genome shotgun (WGS) entry which is preliminary data.</text>
</comment>
<gene>
    <name evidence="1" type="ORF">EKI59_09780</name>
</gene>
<dbReference type="AlphaFoldDB" id="A0A6C1TV59"/>
<dbReference type="Proteomes" id="UP000336646">
    <property type="component" value="Unassembled WGS sequence"/>
</dbReference>
<dbReference type="OrthoDB" id="4426132at2"/>
<dbReference type="EMBL" id="RXIR01000024">
    <property type="protein sequence ID" value="TVS26976.1"/>
    <property type="molecule type" value="Genomic_DNA"/>
</dbReference>
<name>A0A6C1TV59_9CORY</name>